<dbReference type="Pfam" id="PF00682">
    <property type="entry name" value="HMGL-like"/>
    <property type="match status" value="1"/>
</dbReference>
<keyword evidence="5" id="KW-1185">Reference proteome</keyword>
<sequence length="713" mass="77595">MSKKLLIRDLTLRDGQQSLFATRMKQEQIDRVLPYYKDANFYAMEVWGGAVPDSVMRYLNENPWNRLQTIKKAVGDVSKLTALSRGRNLFGYTPYTNEIIDGFCKNAISSGLGIMRIFDALNDIENVKSTIKYVKQHGGIADCAVCYTIDPEYRKAARFKALLKGKPLPKPVFTDDYFVKKAKELEKLGADMITIKDMSGLIPPVRVTKLVKAFKNAVKVPVDFHTHCTPGFGLAAVLAAIVAGVDVVDTNIWNFAGGPAAPAIELIYLFTKKLGIEMDVNMEAVATINKELYTIRQELADVDAGKHFPKPFNPLTDALPAEIDAEFDNAIKAAKANNEHELVRACHAIEGYFGFPKPNELVKNAQIPGGMYTNMVAQLKALKSEDILEDAMKLIPQVRLDAGLPPLVTPTSQIVGAQAVNCAMDVKKGQAMYTNVSNQFISLVKGEYGKTPIAVKPEFREKICGHKDERPFDTSTYKMQPNPVLENFGGVKLAENEEEVLLLELFPMVAKGYLNGIKKAAWEAKQASMPKEEKAAAAAPKAAAAAPKVVGKKVTIPMPGRILQYLVQPGDKVEKDQTVAILEAMKMENSITSPVAGYVNTLMAEEGDTLAADAPIMDIVDAPVEAAAETKATPAKAKATGPTKAVVAPMPGKILDIQVQEGDSVEKNQVVVILEAMKMENSISCDFAGTVNEIFVNVGDTVAADAKILDVAQ</sequence>
<dbReference type="GO" id="GO:0004736">
    <property type="term" value="F:pyruvate carboxylase activity"/>
    <property type="evidence" value="ECO:0007669"/>
    <property type="project" value="UniProtKB-ARBA"/>
</dbReference>
<dbReference type="PROSITE" id="PS50968">
    <property type="entry name" value="BIOTINYL_LIPOYL"/>
    <property type="match status" value="2"/>
</dbReference>
<dbReference type="SUPFAM" id="SSF51569">
    <property type="entry name" value="Aldolase"/>
    <property type="match status" value="1"/>
</dbReference>
<dbReference type="Pfam" id="PF00364">
    <property type="entry name" value="Biotin_lipoyl"/>
    <property type="match status" value="2"/>
</dbReference>
<dbReference type="PROSITE" id="PS50991">
    <property type="entry name" value="PYR_CT"/>
    <property type="match status" value="1"/>
</dbReference>
<dbReference type="PANTHER" id="PTHR43778">
    <property type="entry name" value="PYRUVATE CARBOXYLASE"/>
    <property type="match status" value="1"/>
</dbReference>
<dbReference type="InterPro" id="IPR011053">
    <property type="entry name" value="Single_hybrid_motif"/>
</dbReference>
<dbReference type="InterPro" id="IPR055268">
    <property type="entry name" value="PCB-like"/>
</dbReference>
<organism evidence="4 5">
    <name type="scientific">Plebeiibacterium marinum</name>
    <dbReference type="NCBI Taxonomy" id="2992111"/>
    <lineage>
        <taxon>Bacteria</taxon>
        <taxon>Pseudomonadati</taxon>
        <taxon>Bacteroidota</taxon>
        <taxon>Bacteroidia</taxon>
        <taxon>Marinilabiliales</taxon>
        <taxon>Marinilabiliaceae</taxon>
        <taxon>Plebeiibacterium</taxon>
    </lineage>
</organism>
<dbReference type="PROSITE" id="PS00188">
    <property type="entry name" value="BIOTIN"/>
    <property type="match status" value="1"/>
</dbReference>
<proteinExistence type="predicted"/>
<dbReference type="PANTHER" id="PTHR43778:SF2">
    <property type="entry name" value="PYRUVATE CARBOXYLASE, MITOCHONDRIAL"/>
    <property type="match status" value="1"/>
</dbReference>
<dbReference type="CDD" id="cd06850">
    <property type="entry name" value="biotinyl_domain"/>
    <property type="match status" value="2"/>
</dbReference>
<reference evidence="4" key="1">
    <citation type="submission" date="2022-10" db="EMBL/GenBank/DDBJ databases">
        <authorList>
            <person name="Yu W.X."/>
        </authorList>
    </citation>
    <scope>NUCLEOTIDE SEQUENCE</scope>
    <source>
        <strain evidence="4">D04</strain>
    </source>
</reference>
<evidence type="ECO:0000313" key="4">
    <source>
        <dbReference type="EMBL" id="MCW3805950.1"/>
    </source>
</evidence>
<dbReference type="Pfam" id="PF02436">
    <property type="entry name" value="PYC_OADA"/>
    <property type="match status" value="1"/>
</dbReference>
<evidence type="ECO:0000256" key="1">
    <source>
        <dbReference type="ARBA" id="ARBA00023267"/>
    </source>
</evidence>
<dbReference type="InterPro" id="IPR003379">
    <property type="entry name" value="Carboxylase_cons_dom"/>
</dbReference>
<dbReference type="InterPro" id="IPR000089">
    <property type="entry name" value="Biotin_lipoyl"/>
</dbReference>
<name>A0AAE3ME63_9BACT</name>
<comment type="caution">
    <text evidence="4">The sequence shown here is derived from an EMBL/GenBank/DDBJ whole genome shotgun (WGS) entry which is preliminary data.</text>
</comment>
<dbReference type="Proteomes" id="UP001207408">
    <property type="component" value="Unassembled WGS sequence"/>
</dbReference>
<dbReference type="GO" id="GO:0005737">
    <property type="term" value="C:cytoplasm"/>
    <property type="evidence" value="ECO:0007669"/>
    <property type="project" value="TreeGrafter"/>
</dbReference>
<dbReference type="SUPFAM" id="SSF89000">
    <property type="entry name" value="post-HMGL domain-like"/>
    <property type="match status" value="1"/>
</dbReference>
<dbReference type="GO" id="GO:0006094">
    <property type="term" value="P:gluconeogenesis"/>
    <property type="evidence" value="ECO:0007669"/>
    <property type="project" value="TreeGrafter"/>
</dbReference>
<dbReference type="InterPro" id="IPR013785">
    <property type="entry name" value="Aldolase_TIM"/>
</dbReference>
<dbReference type="RefSeq" id="WP_301199322.1">
    <property type="nucleotide sequence ID" value="NZ_JAPDPI010000017.1"/>
</dbReference>
<dbReference type="FunFam" id="2.40.50.100:FF:000003">
    <property type="entry name" value="Acetyl-CoA carboxylase biotin carboxyl carrier protein"/>
    <property type="match status" value="2"/>
</dbReference>
<protein>
    <recommendedName>
        <fullName evidence="6">Pyruvate carboxylase subunit B</fullName>
    </recommendedName>
</protein>
<feature type="domain" description="Lipoyl-binding" evidence="2">
    <location>
        <begin position="634"/>
        <end position="712"/>
    </location>
</feature>
<dbReference type="CDD" id="cd07937">
    <property type="entry name" value="DRE_TIM_PC_TC_5S"/>
    <property type="match status" value="1"/>
</dbReference>
<dbReference type="EMBL" id="JAPDPI010000017">
    <property type="protein sequence ID" value="MCW3805950.1"/>
    <property type="molecule type" value="Genomic_DNA"/>
</dbReference>
<dbReference type="Gene3D" id="2.40.50.100">
    <property type="match status" value="2"/>
</dbReference>
<dbReference type="SUPFAM" id="SSF51230">
    <property type="entry name" value="Single hybrid motif"/>
    <property type="match status" value="2"/>
</dbReference>
<evidence type="ECO:0000259" key="3">
    <source>
        <dbReference type="PROSITE" id="PS50991"/>
    </source>
</evidence>
<feature type="domain" description="Lipoyl-binding" evidence="2">
    <location>
        <begin position="551"/>
        <end position="620"/>
    </location>
</feature>
<accession>A0AAE3ME63</accession>
<dbReference type="Gene3D" id="3.20.20.70">
    <property type="entry name" value="Aldolase class I"/>
    <property type="match status" value="1"/>
</dbReference>
<dbReference type="AlphaFoldDB" id="A0AAE3ME63"/>
<feature type="domain" description="Pyruvate carboxyltransferase" evidence="3">
    <location>
        <begin position="5"/>
        <end position="286"/>
    </location>
</feature>
<dbReference type="InterPro" id="IPR001882">
    <property type="entry name" value="Biotin_BS"/>
</dbReference>
<evidence type="ECO:0000259" key="2">
    <source>
        <dbReference type="PROSITE" id="PS50968"/>
    </source>
</evidence>
<keyword evidence="1" id="KW-0092">Biotin</keyword>
<gene>
    <name evidence="4" type="ORF">OM074_09940</name>
</gene>
<evidence type="ECO:0000313" key="5">
    <source>
        <dbReference type="Proteomes" id="UP001207408"/>
    </source>
</evidence>
<dbReference type="InterPro" id="IPR000891">
    <property type="entry name" value="PYR_CT"/>
</dbReference>
<evidence type="ECO:0008006" key="6">
    <source>
        <dbReference type="Google" id="ProtNLM"/>
    </source>
</evidence>